<dbReference type="EMBL" id="LSYS01003057">
    <property type="protein sequence ID" value="OPJ84082.1"/>
    <property type="molecule type" value="Genomic_DNA"/>
</dbReference>
<organism evidence="1 2">
    <name type="scientific">Patagioenas fasciata monilis</name>
    <dbReference type="NCBI Taxonomy" id="372326"/>
    <lineage>
        <taxon>Eukaryota</taxon>
        <taxon>Metazoa</taxon>
        <taxon>Chordata</taxon>
        <taxon>Craniata</taxon>
        <taxon>Vertebrata</taxon>
        <taxon>Euteleostomi</taxon>
        <taxon>Archelosauria</taxon>
        <taxon>Archosauria</taxon>
        <taxon>Dinosauria</taxon>
        <taxon>Saurischia</taxon>
        <taxon>Theropoda</taxon>
        <taxon>Coelurosauria</taxon>
        <taxon>Aves</taxon>
        <taxon>Neognathae</taxon>
        <taxon>Neoaves</taxon>
        <taxon>Columbimorphae</taxon>
        <taxon>Columbiformes</taxon>
        <taxon>Columbidae</taxon>
        <taxon>Patagioenas</taxon>
    </lineage>
</organism>
<evidence type="ECO:0000313" key="2">
    <source>
        <dbReference type="Proteomes" id="UP000190648"/>
    </source>
</evidence>
<comment type="caution">
    <text evidence="1">The sequence shown here is derived from an EMBL/GenBank/DDBJ whole genome shotgun (WGS) entry which is preliminary data.</text>
</comment>
<evidence type="ECO:0000313" key="1">
    <source>
        <dbReference type="EMBL" id="OPJ84082.1"/>
    </source>
</evidence>
<reference evidence="1 2" key="1">
    <citation type="submission" date="2016-02" db="EMBL/GenBank/DDBJ databases">
        <title>Band-tailed pigeon sequencing and assembly.</title>
        <authorList>
            <person name="Soares A.E."/>
            <person name="Novak B.J."/>
            <person name="Rice E.S."/>
            <person name="O'Connell B."/>
            <person name="Chang D."/>
            <person name="Weber S."/>
            <person name="Shapiro B."/>
        </authorList>
    </citation>
    <scope>NUCLEOTIDE SEQUENCE [LARGE SCALE GENOMIC DNA]</scope>
    <source>
        <strain evidence="1">BTP2013</strain>
        <tissue evidence="1">Blood</tissue>
    </source>
</reference>
<name>A0A1V4KI10_PATFA</name>
<proteinExistence type="predicted"/>
<accession>A0A1V4KI10</accession>
<gene>
    <name evidence="1" type="ORF">AV530_015582</name>
</gene>
<keyword evidence="2" id="KW-1185">Reference proteome</keyword>
<dbReference type="AlphaFoldDB" id="A0A1V4KI10"/>
<protein>
    <submittedName>
        <fullName evidence="1">Uncharacterized protein</fullName>
    </submittedName>
</protein>
<dbReference type="Proteomes" id="UP000190648">
    <property type="component" value="Unassembled WGS sequence"/>
</dbReference>
<sequence length="127" mass="13668">MVEDQGKEMPSPSPQQPFLGKVCAILEQSLPILFDAKEGVPPSSGGLEQLLDRRTLPCADERCEEVLRAHKQQTLLSSIAVGSMFLQPSPQRAGHCCAAVLAQVGLATPWLEQIHSGGMHADSCEFS</sequence>